<keyword evidence="2" id="KW-0732">Signal</keyword>
<name>A0ABT7DW88_9NEIS</name>
<dbReference type="EMBL" id="JARRAF010000007">
    <property type="protein sequence ID" value="MDK2124104.1"/>
    <property type="molecule type" value="Genomic_DNA"/>
</dbReference>
<organism evidence="3 4">
    <name type="scientific">Parachitinimonas caeni</name>
    <dbReference type="NCBI Taxonomy" id="3031301"/>
    <lineage>
        <taxon>Bacteria</taxon>
        <taxon>Pseudomonadati</taxon>
        <taxon>Pseudomonadota</taxon>
        <taxon>Betaproteobacteria</taxon>
        <taxon>Neisseriales</taxon>
        <taxon>Chitinibacteraceae</taxon>
        <taxon>Parachitinimonas</taxon>
    </lineage>
</organism>
<dbReference type="Proteomes" id="UP001172778">
    <property type="component" value="Unassembled WGS sequence"/>
</dbReference>
<reference evidence="3" key="1">
    <citation type="submission" date="2023-03" db="EMBL/GenBank/DDBJ databases">
        <title>Chitinimonas shenzhenensis gen. nov., sp. nov., a novel member of family Burkholderiaceae isolated from activated sludge collected in Shen Zhen, China.</title>
        <authorList>
            <person name="Wang X."/>
        </authorList>
    </citation>
    <scope>NUCLEOTIDE SEQUENCE</scope>
    <source>
        <strain evidence="3">DQS-5</strain>
    </source>
</reference>
<dbReference type="RefSeq" id="WP_284100406.1">
    <property type="nucleotide sequence ID" value="NZ_JARRAF010000007.1"/>
</dbReference>
<dbReference type="Pfam" id="PF17164">
    <property type="entry name" value="DUF5122"/>
    <property type="match status" value="3"/>
</dbReference>
<evidence type="ECO:0000313" key="3">
    <source>
        <dbReference type="EMBL" id="MDK2124104.1"/>
    </source>
</evidence>
<evidence type="ECO:0000313" key="4">
    <source>
        <dbReference type="Proteomes" id="UP001172778"/>
    </source>
</evidence>
<feature type="region of interest" description="Disordered" evidence="1">
    <location>
        <begin position="276"/>
        <end position="305"/>
    </location>
</feature>
<accession>A0ABT7DW88</accession>
<feature type="chain" id="PRO_5045210945" description="Delta-60 repeat protein" evidence="2">
    <location>
        <begin position="24"/>
        <end position="828"/>
    </location>
</feature>
<sequence>MEFRHPSPLRLSHLALATLTALALTACNSGDSGNSNEQTAHKSGSLDPSFGEKGKLIEQVGQPTNYAVASRQLADGKVMLLHSVADGSPRMIQVLLSRLLPNGQRDDSFGNQGSVVVSELNSLDGIGIYAAAIQPDGQLVFAIQEQRVRGPRPPLRLIRIGLDGKRDTSFGNQGELTIETVAFVKSMTVDEAGNIVGAGWSTRVAGSASAVFRVNRYGKLDTGFGQGGTAVIMANRTSHLQTDSLSIDSQGRILVAAMTEVASDTSAQLVVSRLNRDGSPDTSLNNSGELVQSQTGGHSHSSLAMTPEANGGFAVAYNRREKIRDPINVLRFRDDGSLAAIIETPLSTPSNGIGDRIGLVPTSDGRLLLANNSPSNQQNEVALVRLGRGGTSGDYGRDFSFGKDGVLQTGITGVSFGTSLDLSRTSNGIQLFASGNKSELTALSFDSLGNPDSRFGKSGVSELNFGLGSVPQQTAMAANNANRLFVATTAASRTSLLMLDANGRRASLPSGTPNPSNTTGIDLLQDMTALPDGGIGLMGTRCQLSDDCSLPVVTRLDADGRRVSRFGNEGEVSLKGDAIAAMPDNGLVVSHFSGYTRLNAEGKVQYQVGSDNQWLTGAPLYLTGKLTSAQDGSFDALAWRYDVVGIIRHLPDGKLDERLGNKGVASLPLGGAQRLDRWTQLRQSNGKLLLAGVIKYSDDDQRLRIYRLTADGKPDTSYGSNGMLETPQRSHPVNFDNSSRTPQLAQQEDGKLYVLARSSENGSSHTRLLRYTADGQVDSSFGNQGEAVLNLGDTEVPLSLTMQSGRPVVSSQITLKGFNRLAIARVLP</sequence>
<dbReference type="NCBIfam" id="TIGR02608">
    <property type="entry name" value="delta_60_rpt"/>
    <property type="match status" value="6"/>
</dbReference>
<keyword evidence="4" id="KW-1185">Reference proteome</keyword>
<protein>
    <recommendedName>
        <fullName evidence="5">Delta-60 repeat protein</fullName>
    </recommendedName>
</protein>
<feature type="compositionally biased region" description="Polar residues" evidence="1">
    <location>
        <begin position="31"/>
        <end position="42"/>
    </location>
</feature>
<evidence type="ECO:0000256" key="2">
    <source>
        <dbReference type="SAM" id="SignalP"/>
    </source>
</evidence>
<dbReference type="InterPro" id="IPR013431">
    <property type="entry name" value="Delta_60_rpt"/>
</dbReference>
<comment type="caution">
    <text evidence="3">The sequence shown here is derived from an EMBL/GenBank/DDBJ whole genome shotgun (WGS) entry which is preliminary data.</text>
</comment>
<dbReference type="SUPFAM" id="SSF63829">
    <property type="entry name" value="Calcium-dependent phosphotriesterase"/>
    <property type="match status" value="1"/>
</dbReference>
<feature type="signal peptide" evidence="2">
    <location>
        <begin position="1"/>
        <end position="23"/>
    </location>
</feature>
<gene>
    <name evidence="3" type="ORF">PZA18_08600</name>
</gene>
<evidence type="ECO:0000256" key="1">
    <source>
        <dbReference type="SAM" id="MobiDB-lite"/>
    </source>
</evidence>
<proteinExistence type="predicted"/>
<feature type="compositionally biased region" description="Polar residues" evidence="1">
    <location>
        <begin position="280"/>
        <end position="304"/>
    </location>
</feature>
<dbReference type="PROSITE" id="PS51257">
    <property type="entry name" value="PROKAR_LIPOPROTEIN"/>
    <property type="match status" value="1"/>
</dbReference>
<feature type="region of interest" description="Disordered" evidence="1">
    <location>
        <begin position="31"/>
        <end position="52"/>
    </location>
</feature>
<dbReference type="Gene3D" id="2.80.10.50">
    <property type="match status" value="2"/>
</dbReference>
<evidence type="ECO:0008006" key="5">
    <source>
        <dbReference type="Google" id="ProtNLM"/>
    </source>
</evidence>